<comment type="similarity">
    <text evidence="2">Belongs to the major facilitator superfamily. Sugar transporter (TC 2.A.1.1) family.</text>
</comment>
<evidence type="ECO:0000256" key="5">
    <source>
        <dbReference type="ARBA" id="ARBA00023136"/>
    </source>
</evidence>
<dbReference type="Pfam" id="PF00083">
    <property type="entry name" value="Sugar_tr"/>
    <property type="match status" value="1"/>
</dbReference>
<sequence length="237" mass="25695">MAKKYLGGSGDKLTIWISIAASTVLIFYGYDQGVFGNVLIGEDFLQTMGYPSTNLQGTMTSVYNIGCFVGAMSTVWTGDYFGRPRQIIVGSTIIAIGGIIQASAYGVPQMMVGRVVAGLGTGMNTSTAGVWQSETSKMSSRGKLVIIQMVFFTLCIYAMCPFLPDSPRLLIRKGEYSEALEVLAALEGNGATSNSHSVKTQFNVIKDVLDRENLNSYTWFKLLMGKGESSRFPSVYT</sequence>
<comment type="subcellular location">
    <subcellularLocation>
        <location evidence="1">Membrane</location>
        <topology evidence="1">Multi-pass membrane protein</topology>
    </subcellularLocation>
</comment>
<organism evidence="8 9">
    <name type="scientific">Trichophyton rubrum (strain ATCC MYA-4607 / CBS 118892)</name>
    <name type="common">Athlete's foot fungus</name>
    <dbReference type="NCBI Taxonomy" id="559305"/>
    <lineage>
        <taxon>Eukaryota</taxon>
        <taxon>Fungi</taxon>
        <taxon>Dikarya</taxon>
        <taxon>Ascomycota</taxon>
        <taxon>Pezizomycotina</taxon>
        <taxon>Eurotiomycetes</taxon>
        <taxon>Eurotiomycetidae</taxon>
        <taxon>Onygenales</taxon>
        <taxon>Arthrodermataceae</taxon>
        <taxon>Trichophyton</taxon>
    </lineage>
</organism>
<dbReference type="InterPro" id="IPR005828">
    <property type="entry name" value="MFS_sugar_transport-like"/>
</dbReference>
<dbReference type="InterPro" id="IPR036259">
    <property type="entry name" value="MFS_trans_sf"/>
</dbReference>
<protein>
    <recommendedName>
        <fullName evidence="7">Major facilitator superfamily (MFS) profile domain-containing protein</fullName>
    </recommendedName>
</protein>
<evidence type="ECO:0000313" key="9">
    <source>
        <dbReference type="Proteomes" id="UP000008864"/>
    </source>
</evidence>
<dbReference type="PANTHER" id="PTHR48022">
    <property type="entry name" value="PLASTIDIC GLUCOSE TRANSPORTER 4"/>
    <property type="match status" value="1"/>
</dbReference>
<dbReference type="HOGENOM" id="CLU_001265_30_2_1"/>
<keyword evidence="9" id="KW-1185">Reference proteome</keyword>
<dbReference type="VEuPathDB" id="FungiDB:TERG_11583"/>
<evidence type="ECO:0000256" key="2">
    <source>
        <dbReference type="ARBA" id="ARBA00010992"/>
    </source>
</evidence>
<accession>A0A080WJY0</accession>
<name>A0A080WJY0_TRIRC</name>
<reference evidence="9" key="1">
    <citation type="journal article" date="2012" name="MBio">
        <title>Comparative genome analysis of Trichophyton rubrum and related dermatophytes reveals candidate genes involved in infection.</title>
        <authorList>
            <person name="Martinez D.A."/>
            <person name="Oliver B.G."/>
            <person name="Graeser Y."/>
            <person name="Goldberg J.M."/>
            <person name="Li W."/>
            <person name="Martinez-Rossi N.M."/>
            <person name="Monod M."/>
            <person name="Shelest E."/>
            <person name="Barton R.C."/>
            <person name="Birch E."/>
            <person name="Brakhage A.A."/>
            <person name="Chen Z."/>
            <person name="Gurr S.J."/>
            <person name="Heiman D."/>
            <person name="Heitman J."/>
            <person name="Kosti I."/>
            <person name="Rossi A."/>
            <person name="Saif S."/>
            <person name="Samalova M."/>
            <person name="Saunders C.W."/>
            <person name="Shea T."/>
            <person name="Summerbell R.C."/>
            <person name="Xu J."/>
            <person name="Young S."/>
            <person name="Zeng Q."/>
            <person name="Birren B.W."/>
            <person name="Cuomo C.A."/>
            <person name="White T.C."/>
        </authorList>
    </citation>
    <scope>NUCLEOTIDE SEQUENCE [LARGE SCALE GENOMIC DNA]</scope>
    <source>
        <strain evidence="9">ATCC MYA-4607 / CBS 118892</strain>
    </source>
</reference>
<dbReference type="InterPro" id="IPR050360">
    <property type="entry name" value="MFS_Sugar_Transporters"/>
</dbReference>
<dbReference type="GeneID" id="10373998"/>
<feature type="transmembrane region" description="Helical" evidence="6">
    <location>
        <begin position="88"/>
        <end position="107"/>
    </location>
</feature>
<dbReference type="GO" id="GO:0016020">
    <property type="term" value="C:membrane"/>
    <property type="evidence" value="ECO:0007669"/>
    <property type="project" value="UniProtKB-SubCell"/>
</dbReference>
<dbReference type="RefSeq" id="XP_047605135.1">
    <property type="nucleotide sequence ID" value="XM_047750678.1"/>
</dbReference>
<dbReference type="OrthoDB" id="6339427at2759"/>
<evidence type="ECO:0000256" key="4">
    <source>
        <dbReference type="ARBA" id="ARBA00022989"/>
    </source>
</evidence>
<dbReference type="Proteomes" id="UP000008864">
    <property type="component" value="Unassembled WGS sequence"/>
</dbReference>
<evidence type="ECO:0000259" key="7">
    <source>
        <dbReference type="PROSITE" id="PS50850"/>
    </source>
</evidence>
<dbReference type="Gene3D" id="1.20.1250.20">
    <property type="entry name" value="MFS general substrate transporter like domains"/>
    <property type="match status" value="2"/>
</dbReference>
<dbReference type="STRING" id="559305.A0A080WJY0"/>
<dbReference type="AlphaFoldDB" id="A0A080WJY0"/>
<feature type="transmembrane region" description="Helical" evidence="6">
    <location>
        <begin position="144"/>
        <end position="163"/>
    </location>
</feature>
<keyword evidence="3 6" id="KW-0812">Transmembrane</keyword>
<feature type="domain" description="Major facilitator superfamily (MFS) profile" evidence="7">
    <location>
        <begin position="17"/>
        <end position="237"/>
    </location>
</feature>
<dbReference type="SUPFAM" id="SSF103473">
    <property type="entry name" value="MFS general substrate transporter"/>
    <property type="match status" value="1"/>
</dbReference>
<evidence type="ECO:0000256" key="6">
    <source>
        <dbReference type="SAM" id="Phobius"/>
    </source>
</evidence>
<dbReference type="OMA" id="RIVCCIF"/>
<dbReference type="PROSITE" id="PS50850">
    <property type="entry name" value="MFS"/>
    <property type="match status" value="1"/>
</dbReference>
<evidence type="ECO:0000313" key="8">
    <source>
        <dbReference type="EMBL" id="KFL60265.1"/>
    </source>
</evidence>
<evidence type="ECO:0000256" key="3">
    <source>
        <dbReference type="ARBA" id="ARBA00022692"/>
    </source>
</evidence>
<dbReference type="InterPro" id="IPR020846">
    <property type="entry name" value="MFS_dom"/>
</dbReference>
<dbReference type="GO" id="GO:0005351">
    <property type="term" value="F:carbohydrate:proton symporter activity"/>
    <property type="evidence" value="ECO:0007669"/>
    <property type="project" value="TreeGrafter"/>
</dbReference>
<proteinExistence type="inferred from homology"/>
<feature type="transmembrane region" description="Helical" evidence="6">
    <location>
        <begin position="61"/>
        <end position="81"/>
    </location>
</feature>
<keyword evidence="4 6" id="KW-1133">Transmembrane helix</keyword>
<evidence type="ECO:0000256" key="1">
    <source>
        <dbReference type="ARBA" id="ARBA00004141"/>
    </source>
</evidence>
<keyword evidence="5 6" id="KW-0472">Membrane</keyword>
<gene>
    <name evidence="8" type="ORF">TERG_11583</name>
</gene>
<dbReference type="PANTHER" id="PTHR48022:SF26">
    <property type="entry name" value="MAJOR FACILITATOR SUPERFAMILY (MFS) PROFILE DOMAIN-CONTAINING PROTEIN-RELATED"/>
    <property type="match status" value="1"/>
</dbReference>
<feature type="transmembrane region" description="Helical" evidence="6">
    <location>
        <begin position="12"/>
        <end position="30"/>
    </location>
</feature>
<dbReference type="InParanoid" id="A0A080WJY0"/>
<dbReference type="EMBL" id="GG700648">
    <property type="protein sequence ID" value="KFL60265.1"/>
    <property type="molecule type" value="Genomic_DNA"/>
</dbReference>